<dbReference type="EMBL" id="SVER01000002">
    <property type="protein sequence ID" value="MBE5918373.1"/>
    <property type="molecule type" value="Genomic_DNA"/>
</dbReference>
<keyword evidence="3" id="KW-1003">Cell membrane</keyword>
<evidence type="ECO:0000256" key="5">
    <source>
        <dbReference type="ARBA" id="ARBA00022989"/>
    </source>
</evidence>
<dbReference type="InterPro" id="IPR035906">
    <property type="entry name" value="MetI-like_sf"/>
</dbReference>
<proteinExistence type="inferred from homology"/>
<accession>A0A927U8S7</accession>
<evidence type="ECO:0000256" key="1">
    <source>
        <dbReference type="ARBA" id="ARBA00004651"/>
    </source>
</evidence>
<reference evidence="9" key="1">
    <citation type="submission" date="2019-04" db="EMBL/GenBank/DDBJ databases">
        <title>Evolution of Biomass-Degrading Anaerobic Consortia Revealed by Metagenomics.</title>
        <authorList>
            <person name="Peng X."/>
        </authorList>
    </citation>
    <scope>NUCLEOTIDE SEQUENCE</scope>
    <source>
        <strain evidence="9">SIG311</strain>
    </source>
</reference>
<gene>
    <name evidence="9" type="ORF">E7272_00885</name>
</gene>
<feature type="transmembrane region" description="Helical" evidence="7">
    <location>
        <begin position="14"/>
        <end position="31"/>
    </location>
</feature>
<feature type="transmembrane region" description="Helical" evidence="7">
    <location>
        <begin position="131"/>
        <end position="150"/>
    </location>
</feature>
<organism evidence="9 10">
    <name type="scientific">Pseudobutyrivibrio ruminis</name>
    <dbReference type="NCBI Taxonomy" id="46206"/>
    <lineage>
        <taxon>Bacteria</taxon>
        <taxon>Bacillati</taxon>
        <taxon>Bacillota</taxon>
        <taxon>Clostridia</taxon>
        <taxon>Lachnospirales</taxon>
        <taxon>Lachnospiraceae</taxon>
        <taxon>Pseudobutyrivibrio</taxon>
    </lineage>
</organism>
<dbReference type="GO" id="GO:0005886">
    <property type="term" value="C:plasma membrane"/>
    <property type="evidence" value="ECO:0007669"/>
    <property type="project" value="UniProtKB-SubCell"/>
</dbReference>
<comment type="similarity">
    <text evidence="7">Belongs to the binding-protein-dependent transport system permease family.</text>
</comment>
<evidence type="ECO:0000256" key="2">
    <source>
        <dbReference type="ARBA" id="ARBA00022448"/>
    </source>
</evidence>
<dbReference type="AlphaFoldDB" id="A0A927U8S7"/>
<dbReference type="SUPFAM" id="SSF161098">
    <property type="entry name" value="MetI-like"/>
    <property type="match status" value="1"/>
</dbReference>
<dbReference type="FunFam" id="1.10.3720.10:FF:000003">
    <property type="entry name" value="Aliphatic sulfonate ABC transporter permease"/>
    <property type="match status" value="1"/>
</dbReference>
<dbReference type="PANTHER" id="PTHR30151:SF0">
    <property type="entry name" value="ABC TRANSPORTER PERMEASE PROTEIN MJ0413-RELATED"/>
    <property type="match status" value="1"/>
</dbReference>
<dbReference type="PROSITE" id="PS50928">
    <property type="entry name" value="ABC_TM1"/>
    <property type="match status" value="1"/>
</dbReference>
<dbReference type="Gene3D" id="1.10.3720.10">
    <property type="entry name" value="MetI-like"/>
    <property type="match status" value="1"/>
</dbReference>
<evidence type="ECO:0000256" key="6">
    <source>
        <dbReference type="ARBA" id="ARBA00023136"/>
    </source>
</evidence>
<protein>
    <submittedName>
        <fullName evidence="9">ABC transporter permease</fullName>
    </submittedName>
</protein>
<feature type="domain" description="ABC transmembrane type-1" evidence="8">
    <location>
        <begin position="65"/>
        <end position="249"/>
    </location>
</feature>
<evidence type="ECO:0000256" key="4">
    <source>
        <dbReference type="ARBA" id="ARBA00022692"/>
    </source>
</evidence>
<evidence type="ECO:0000256" key="7">
    <source>
        <dbReference type="RuleBase" id="RU363032"/>
    </source>
</evidence>
<dbReference type="GO" id="GO:0042918">
    <property type="term" value="P:alkanesulfonate transmembrane transport"/>
    <property type="evidence" value="ECO:0007669"/>
    <property type="project" value="UniProtKB-ARBA"/>
</dbReference>
<feature type="transmembrane region" description="Helical" evidence="7">
    <location>
        <begin position="227"/>
        <end position="248"/>
    </location>
</feature>
<keyword evidence="5 7" id="KW-1133">Transmembrane helix</keyword>
<dbReference type="PANTHER" id="PTHR30151">
    <property type="entry name" value="ALKANE SULFONATE ABC TRANSPORTER-RELATED, MEMBRANE SUBUNIT"/>
    <property type="match status" value="1"/>
</dbReference>
<dbReference type="Proteomes" id="UP000766246">
    <property type="component" value="Unassembled WGS sequence"/>
</dbReference>
<dbReference type="InterPro" id="IPR000515">
    <property type="entry name" value="MetI-like"/>
</dbReference>
<name>A0A927U8S7_9FIRM</name>
<keyword evidence="4 7" id="KW-0812">Transmembrane</keyword>
<sequence length="260" mass="28297">MNTDFGLNKHLKSFLYAIWIPAILVILWTIGSNTRVLNNSIFPTPQKLFGAWYEMIISGKYLTHVISSFSRVIKGFFVGSILGITLGTIIGLFSSAKKSTVALIGMLRPIPAIALIPLFILSLGIGETSKVAVIVLGSFWPILINTIAGLSTTDPKLLEVGTIFDKSKRQVLFNIIFPSAAPYIFTGLRLGVSSSWTCVVAAEMIAASSGIGYLISYGREMAQPATLFIGVFSMGLYGLLIELLVINLQKKAIYWIPNSK</sequence>
<keyword evidence="6 7" id="KW-0472">Membrane</keyword>
<feature type="transmembrane region" description="Helical" evidence="7">
    <location>
        <begin position="171"/>
        <end position="188"/>
    </location>
</feature>
<evidence type="ECO:0000313" key="10">
    <source>
        <dbReference type="Proteomes" id="UP000766246"/>
    </source>
</evidence>
<feature type="transmembrane region" description="Helical" evidence="7">
    <location>
        <begin position="72"/>
        <end position="93"/>
    </location>
</feature>
<comment type="subcellular location">
    <subcellularLocation>
        <location evidence="1 7">Cell membrane</location>
        <topology evidence="1 7">Multi-pass membrane protein</topology>
    </subcellularLocation>
</comment>
<dbReference type="Pfam" id="PF00528">
    <property type="entry name" value="BPD_transp_1"/>
    <property type="match status" value="1"/>
</dbReference>
<keyword evidence="2 7" id="KW-0813">Transport</keyword>
<feature type="transmembrane region" description="Helical" evidence="7">
    <location>
        <begin position="194"/>
        <end position="215"/>
    </location>
</feature>
<evidence type="ECO:0000313" key="9">
    <source>
        <dbReference type="EMBL" id="MBE5918373.1"/>
    </source>
</evidence>
<feature type="transmembrane region" description="Helical" evidence="7">
    <location>
        <begin position="105"/>
        <end position="125"/>
    </location>
</feature>
<evidence type="ECO:0000259" key="8">
    <source>
        <dbReference type="PROSITE" id="PS50928"/>
    </source>
</evidence>
<evidence type="ECO:0000256" key="3">
    <source>
        <dbReference type="ARBA" id="ARBA00022475"/>
    </source>
</evidence>
<comment type="caution">
    <text evidence="9">The sequence shown here is derived from an EMBL/GenBank/DDBJ whole genome shotgun (WGS) entry which is preliminary data.</text>
</comment>
<dbReference type="CDD" id="cd06261">
    <property type="entry name" value="TM_PBP2"/>
    <property type="match status" value="1"/>
</dbReference>